<feature type="domain" description="C2H2-type" evidence="8">
    <location>
        <begin position="38"/>
        <end position="65"/>
    </location>
</feature>
<comment type="subcellular location">
    <subcellularLocation>
        <location evidence="1">Nucleus</location>
    </subcellularLocation>
</comment>
<evidence type="ECO:0000256" key="3">
    <source>
        <dbReference type="ARBA" id="ARBA00022737"/>
    </source>
</evidence>
<dbReference type="GO" id="GO:0005634">
    <property type="term" value="C:nucleus"/>
    <property type="evidence" value="ECO:0007669"/>
    <property type="project" value="UniProtKB-SubCell"/>
</dbReference>
<organism evidence="9 10">
    <name type="scientific">Meganyctiphanes norvegica</name>
    <name type="common">Northern krill</name>
    <name type="synonym">Thysanopoda norvegica</name>
    <dbReference type="NCBI Taxonomy" id="48144"/>
    <lineage>
        <taxon>Eukaryota</taxon>
        <taxon>Metazoa</taxon>
        <taxon>Ecdysozoa</taxon>
        <taxon>Arthropoda</taxon>
        <taxon>Crustacea</taxon>
        <taxon>Multicrustacea</taxon>
        <taxon>Malacostraca</taxon>
        <taxon>Eumalacostraca</taxon>
        <taxon>Eucarida</taxon>
        <taxon>Euphausiacea</taxon>
        <taxon>Euphausiidae</taxon>
        <taxon>Meganyctiphanes</taxon>
    </lineage>
</organism>
<dbReference type="GO" id="GO:0000981">
    <property type="term" value="F:DNA-binding transcription factor activity, RNA polymerase II-specific"/>
    <property type="evidence" value="ECO:0007669"/>
    <property type="project" value="TreeGrafter"/>
</dbReference>
<dbReference type="Gene3D" id="3.30.160.60">
    <property type="entry name" value="Classic Zinc Finger"/>
    <property type="match status" value="1"/>
</dbReference>
<keyword evidence="5" id="KW-0862">Zinc</keyword>
<dbReference type="PROSITE" id="PS50157">
    <property type="entry name" value="ZINC_FINGER_C2H2_2"/>
    <property type="match status" value="1"/>
</dbReference>
<evidence type="ECO:0000256" key="4">
    <source>
        <dbReference type="ARBA" id="ARBA00022771"/>
    </source>
</evidence>
<gene>
    <name evidence="9" type="ORF">MNOR_LOCUS13323</name>
</gene>
<proteinExistence type="predicted"/>
<keyword evidence="3" id="KW-0677">Repeat</keyword>
<evidence type="ECO:0000256" key="2">
    <source>
        <dbReference type="ARBA" id="ARBA00022723"/>
    </source>
</evidence>
<dbReference type="AlphaFoldDB" id="A0AAV2QLZ8"/>
<feature type="non-terminal residue" evidence="9">
    <location>
        <position position="137"/>
    </location>
</feature>
<keyword evidence="4 7" id="KW-0863">Zinc-finger</keyword>
<feature type="non-terminal residue" evidence="9">
    <location>
        <position position="1"/>
    </location>
</feature>
<evidence type="ECO:0000313" key="10">
    <source>
        <dbReference type="Proteomes" id="UP001497623"/>
    </source>
</evidence>
<reference evidence="9 10" key="1">
    <citation type="submission" date="2024-05" db="EMBL/GenBank/DDBJ databases">
        <authorList>
            <person name="Wallberg A."/>
        </authorList>
    </citation>
    <scope>NUCLEOTIDE SEQUENCE [LARGE SCALE GENOMIC DNA]</scope>
</reference>
<dbReference type="InterPro" id="IPR036236">
    <property type="entry name" value="Znf_C2H2_sf"/>
</dbReference>
<dbReference type="GO" id="GO:0000978">
    <property type="term" value="F:RNA polymerase II cis-regulatory region sequence-specific DNA binding"/>
    <property type="evidence" value="ECO:0007669"/>
    <property type="project" value="TreeGrafter"/>
</dbReference>
<dbReference type="PANTHER" id="PTHR23226:SF416">
    <property type="entry name" value="FI01424P"/>
    <property type="match status" value="1"/>
</dbReference>
<evidence type="ECO:0000256" key="7">
    <source>
        <dbReference type="PROSITE-ProRule" id="PRU00042"/>
    </source>
</evidence>
<dbReference type="SUPFAM" id="SSF57667">
    <property type="entry name" value="beta-beta-alpha zinc fingers"/>
    <property type="match status" value="1"/>
</dbReference>
<dbReference type="InterPro" id="IPR013087">
    <property type="entry name" value="Znf_C2H2_type"/>
</dbReference>
<dbReference type="PANTHER" id="PTHR23226">
    <property type="entry name" value="ZINC FINGER AND SCAN DOMAIN-CONTAINING"/>
    <property type="match status" value="1"/>
</dbReference>
<dbReference type="GO" id="GO:0008270">
    <property type="term" value="F:zinc ion binding"/>
    <property type="evidence" value="ECO:0007669"/>
    <property type="project" value="UniProtKB-KW"/>
</dbReference>
<keyword evidence="6" id="KW-0539">Nucleus</keyword>
<name>A0AAV2QLZ8_MEGNR</name>
<dbReference type="Proteomes" id="UP001497623">
    <property type="component" value="Unassembled WGS sequence"/>
</dbReference>
<dbReference type="EMBL" id="CAXKWB010007584">
    <property type="protein sequence ID" value="CAL4087833.1"/>
    <property type="molecule type" value="Genomic_DNA"/>
</dbReference>
<evidence type="ECO:0000256" key="1">
    <source>
        <dbReference type="ARBA" id="ARBA00004123"/>
    </source>
</evidence>
<protein>
    <recommendedName>
        <fullName evidence="8">C2H2-type domain-containing protein</fullName>
    </recommendedName>
</protein>
<evidence type="ECO:0000256" key="6">
    <source>
        <dbReference type="ARBA" id="ARBA00023242"/>
    </source>
</evidence>
<keyword evidence="10" id="KW-1185">Reference proteome</keyword>
<evidence type="ECO:0000256" key="5">
    <source>
        <dbReference type="ARBA" id="ARBA00022833"/>
    </source>
</evidence>
<evidence type="ECO:0000259" key="8">
    <source>
        <dbReference type="PROSITE" id="PS50157"/>
    </source>
</evidence>
<sequence>TNHLRRHIGEKNQCSHCAKISKNSNLIRHQRTDSGKTYQCSQCVKSFSNKSNHTHYLEAHTEDKSHQSKVETPILYQNNASKFVLKEENMEYVSCDTGEVSVKNNFIETKLEVLEEALGDKVSNIVDLMRQEFEVKE</sequence>
<evidence type="ECO:0000313" key="9">
    <source>
        <dbReference type="EMBL" id="CAL4087833.1"/>
    </source>
</evidence>
<keyword evidence="2" id="KW-0479">Metal-binding</keyword>
<comment type="caution">
    <text evidence="9">The sequence shown here is derived from an EMBL/GenBank/DDBJ whole genome shotgun (WGS) entry which is preliminary data.</text>
</comment>
<accession>A0AAV2QLZ8</accession>